<evidence type="ECO:0000313" key="9">
    <source>
        <dbReference type="EMBL" id="GGA56689.1"/>
    </source>
</evidence>
<organism evidence="9 10">
    <name type="scientific">Sphingomonas psychrolutea</name>
    <dbReference type="NCBI Taxonomy" id="1259676"/>
    <lineage>
        <taxon>Bacteria</taxon>
        <taxon>Pseudomonadati</taxon>
        <taxon>Pseudomonadota</taxon>
        <taxon>Alphaproteobacteria</taxon>
        <taxon>Sphingomonadales</taxon>
        <taxon>Sphingomonadaceae</taxon>
        <taxon>Sphingomonas</taxon>
    </lineage>
</organism>
<evidence type="ECO:0000256" key="2">
    <source>
        <dbReference type="ARBA" id="ARBA00022475"/>
    </source>
</evidence>
<keyword evidence="2" id="KW-1003">Cell membrane</keyword>
<evidence type="ECO:0000256" key="1">
    <source>
        <dbReference type="ARBA" id="ARBA00004651"/>
    </source>
</evidence>
<dbReference type="PANTHER" id="PTHR33908:SF11">
    <property type="entry name" value="MEMBRANE PROTEIN"/>
    <property type="match status" value="1"/>
</dbReference>
<evidence type="ECO:0008006" key="11">
    <source>
        <dbReference type="Google" id="ProtNLM"/>
    </source>
</evidence>
<evidence type="ECO:0000256" key="8">
    <source>
        <dbReference type="SAM" id="Phobius"/>
    </source>
</evidence>
<evidence type="ECO:0000313" key="10">
    <source>
        <dbReference type="Proteomes" id="UP000618591"/>
    </source>
</evidence>
<feature type="transmembrane region" description="Helical" evidence="8">
    <location>
        <begin position="120"/>
        <end position="140"/>
    </location>
</feature>
<dbReference type="PANTHER" id="PTHR33908">
    <property type="entry name" value="MANNOSYLTRANSFERASE YKCB-RELATED"/>
    <property type="match status" value="1"/>
</dbReference>
<evidence type="ECO:0000256" key="7">
    <source>
        <dbReference type="ARBA" id="ARBA00023136"/>
    </source>
</evidence>
<keyword evidence="7 8" id="KW-0472">Membrane</keyword>
<feature type="transmembrane region" description="Helical" evidence="8">
    <location>
        <begin position="7"/>
        <end position="28"/>
    </location>
</feature>
<dbReference type="InterPro" id="IPR050297">
    <property type="entry name" value="LipidA_mod_glycosyltrf_83"/>
</dbReference>
<reference evidence="10" key="1">
    <citation type="journal article" date="2019" name="Int. J. Syst. Evol. Microbiol.">
        <title>The Global Catalogue of Microorganisms (GCM) 10K type strain sequencing project: providing services to taxonomists for standard genome sequencing and annotation.</title>
        <authorList>
            <consortium name="The Broad Institute Genomics Platform"/>
            <consortium name="The Broad Institute Genome Sequencing Center for Infectious Disease"/>
            <person name="Wu L."/>
            <person name="Ma J."/>
        </authorList>
    </citation>
    <scope>NUCLEOTIDE SEQUENCE [LARGE SCALE GENOMIC DNA]</scope>
    <source>
        <strain evidence="10">CGMCC 1.10106</strain>
    </source>
</reference>
<feature type="transmembrane region" description="Helical" evidence="8">
    <location>
        <begin position="34"/>
        <end position="58"/>
    </location>
</feature>
<feature type="transmembrane region" description="Helical" evidence="8">
    <location>
        <begin position="147"/>
        <end position="167"/>
    </location>
</feature>
<accession>A0ABQ1H4M7</accession>
<gene>
    <name evidence="9" type="ORF">GCM10011395_28910</name>
</gene>
<sequence length="460" mass="49088">MTQAQRYAEWSVQAVLGGLLLYGLAALPDLHARWGVSIGSIVAILGWIALAAFGFALLRDMPRRRSFALLALALMAVRVVFALLAVGRTSTGDPNAYLNLAKGLLAGHGLVMYEPFFGSAWRALFPPLYPLLLAGWGALFGFSTPSVLVLGTLTDAATAWLIVLLGTRLGSAVAGRRAAWLYLLWPSVLFSAPLAQKESLCALLILALALTWVQPRAGWRGAVALGVPAGLLALTQPGEAPLAALFGLVLVGRIGLWRVLATGLRGAIIAGIVLLPWWIRNAMLFHAFVPLTTASGASLWIGNNPDATGNWEPPPIALKGIPEMAYGPRIQALAVEWIRTHPTGFVRLTATKFVRACGVAEFGVTRLVAMGPPFPRLLAAALWPIAQLSHLALLGGAAARLGRVPVTLMLLIAACGLQLLLFGVWFEFGERHREFVTAFLLLALCWGYNEGAVEKDAPTP</sequence>
<keyword evidence="6 8" id="KW-1133">Transmembrane helix</keyword>
<keyword evidence="10" id="KW-1185">Reference proteome</keyword>
<dbReference type="EMBL" id="BMDW01000020">
    <property type="protein sequence ID" value="GGA56689.1"/>
    <property type="molecule type" value="Genomic_DNA"/>
</dbReference>
<feature type="transmembrane region" description="Helical" evidence="8">
    <location>
        <begin position="267"/>
        <end position="289"/>
    </location>
</feature>
<evidence type="ECO:0000256" key="6">
    <source>
        <dbReference type="ARBA" id="ARBA00022989"/>
    </source>
</evidence>
<feature type="transmembrane region" description="Helical" evidence="8">
    <location>
        <begin position="67"/>
        <end position="87"/>
    </location>
</feature>
<keyword evidence="3" id="KW-0328">Glycosyltransferase</keyword>
<evidence type="ECO:0000256" key="3">
    <source>
        <dbReference type="ARBA" id="ARBA00022676"/>
    </source>
</evidence>
<protein>
    <recommendedName>
        <fullName evidence="11">Glycosyltransferase</fullName>
    </recommendedName>
</protein>
<evidence type="ECO:0000256" key="5">
    <source>
        <dbReference type="ARBA" id="ARBA00022692"/>
    </source>
</evidence>
<name>A0ABQ1H4M7_9SPHN</name>
<feature type="transmembrane region" description="Helical" evidence="8">
    <location>
        <begin position="179"/>
        <end position="210"/>
    </location>
</feature>
<comment type="caution">
    <text evidence="9">The sequence shown here is derived from an EMBL/GenBank/DDBJ whole genome shotgun (WGS) entry which is preliminary data.</text>
</comment>
<evidence type="ECO:0000256" key="4">
    <source>
        <dbReference type="ARBA" id="ARBA00022679"/>
    </source>
</evidence>
<comment type="subcellular location">
    <subcellularLocation>
        <location evidence="1">Cell membrane</location>
        <topology evidence="1">Multi-pass membrane protein</topology>
    </subcellularLocation>
</comment>
<keyword evidence="4" id="KW-0808">Transferase</keyword>
<keyword evidence="5 8" id="KW-0812">Transmembrane</keyword>
<proteinExistence type="predicted"/>
<feature type="transmembrane region" description="Helical" evidence="8">
    <location>
        <begin position="406"/>
        <end position="426"/>
    </location>
</feature>
<dbReference type="Proteomes" id="UP000618591">
    <property type="component" value="Unassembled WGS sequence"/>
</dbReference>
<feature type="transmembrane region" description="Helical" evidence="8">
    <location>
        <begin position="240"/>
        <end position="260"/>
    </location>
</feature>
<dbReference type="RefSeq" id="WP_229733193.1">
    <property type="nucleotide sequence ID" value="NZ_BMDW01000020.1"/>
</dbReference>